<keyword evidence="3" id="KW-1185">Reference proteome</keyword>
<organism evidence="2 3">
    <name type="scientific">Roridomyces roridus</name>
    <dbReference type="NCBI Taxonomy" id="1738132"/>
    <lineage>
        <taxon>Eukaryota</taxon>
        <taxon>Fungi</taxon>
        <taxon>Dikarya</taxon>
        <taxon>Basidiomycota</taxon>
        <taxon>Agaricomycotina</taxon>
        <taxon>Agaricomycetes</taxon>
        <taxon>Agaricomycetidae</taxon>
        <taxon>Agaricales</taxon>
        <taxon>Marasmiineae</taxon>
        <taxon>Mycenaceae</taxon>
        <taxon>Roridomyces</taxon>
    </lineage>
</organism>
<comment type="caution">
    <text evidence="2">The sequence shown here is derived from an EMBL/GenBank/DDBJ whole genome shotgun (WGS) entry which is preliminary data.</text>
</comment>
<dbReference type="AlphaFoldDB" id="A0AAD7B2V2"/>
<feature type="region of interest" description="Disordered" evidence="1">
    <location>
        <begin position="305"/>
        <end position="337"/>
    </location>
</feature>
<dbReference type="Proteomes" id="UP001221142">
    <property type="component" value="Unassembled WGS sequence"/>
</dbReference>
<proteinExistence type="predicted"/>
<gene>
    <name evidence="2" type="ORF">FB45DRAFT_1130070</name>
</gene>
<feature type="compositionally biased region" description="Basic residues" evidence="1">
    <location>
        <begin position="221"/>
        <end position="237"/>
    </location>
</feature>
<reference evidence="2" key="1">
    <citation type="submission" date="2023-03" db="EMBL/GenBank/DDBJ databases">
        <title>Massive genome expansion in bonnet fungi (Mycena s.s.) driven by repeated elements and novel gene families across ecological guilds.</title>
        <authorList>
            <consortium name="Lawrence Berkeley National Laboratory"/>
            <person name="Harder C.B."/>
            <person name="Miyauchi S."/>
            <person name="Viragh M."/>
            <person name="Kuo A."/>
            <person name="Thoen E."/>
            <person name="Andreopoulos B."/>
            <person name="Lu D."/>
            <person name="Skrede I."/>
            <person name="Drula E."/>
            <person name="Henrissat B."/>
            <person name="Morin E."/>
            <person name="Kohler A."/>
            <person name="Barry K."/>
            <person name="LaButti K."/>
            <person name="Morin E."/>
            <person name="Salamov A."/>
            <person name="Lipzen A."/>
            <person name="Mereny Z."/>
            <person name="Hegedus B."/>
            <person name="Baldrian P."/>
            <person name="Stursova M."/>
            <person name="Weitz H."/>
            <person name="Taylor A."/>
            <person name="Grigoriev I.V."/>
            <person name="Nagy L.G."/>
            <person name="Martin F."/>
            <person name="Kauserud H."/>
        </authorList>
    </citation>
    <scope>NUCLEOTIDE SEQUENCE</scope>
    <source>
        <strain evidence="2">9284</strain>
    </source>
</reference>
<feature type="region of interest" description="Disordered" evidence="1">
    <location>
        <begin position="731"/>
        <end position="752"/>
    </location>
</feature>
<protein>
    <submittedName>
        <fullName evidence="2">Uncharacterized protein</fullName>
    </submittedName>
</protein>
<sequence>MSLSWQFVGSHQSGEAVAGSSGFESTVCEWLEFFNIEETVSPKCAGLLGDGKQNGNKNRFFEGNSFQTEKVGALSPRHQTAAISSTNPRVTRTRTRGYGYTATTGTAAAISWAEDADTVAADEALLFPDPSREVWAGHIKGYFPKWKFLPGIPVRGREPIVPSALHHYTPFALICRGTITSGRQLWKSEIVSDVSASLSASTNSRVLDIPGRATGEGNLRPRQHSNRARRHSKKRLHLAAPSRQTAYTSPCTRDNGKAAEAMADVMVAPCLLCLVCGSVHPFQRSPGSIVQVRRTLLMERELVERNAASPRPRSSARGDVGQIARRGGNGRYTTRRGGRHVNMEARDMHTPSMSGAASSERLHGWLWKHPVRQMESVLGVNGGFMSPAAKEESASRRTFHSAHPNDIRYSCPQIPPKNHKILRSSGLGRVGKGRSQLEAKGQGSGVESSWWSCENELSALNQAILWGEPNPNTRNITGLKNAQEHVVAKATKERGLRWGQFALYRSPAMENNCGGHNHYGLALQHLVRHDPYRGLAHALQRSRRRIWPSSYATYGLAAWGAVRGGQPWIFLVGSTEHPDQLSLILSHPPTLTPDLLLWAIASAWQSESGGVETRGKAQGIVAARQSAISASESSVGSLKCPSQQVPSGGSSQWESNLDRLTEGHAKIDGSLGLADEYSRILTFPKPDIHIRANSTATAIHEYKYSVFVNTQPRIFVTFAIRATPYTQRQRKLRVTGDSKAATGPVSRLESQE</sequence>
<evidence type="ECO:0000313" key="3">
    <source>
        <dbReference type="Proteomes" id="UP001221142"/>
    </source>
</evidence>
<evidence type="ECO:0000313" key="2">
    <source>
        <dbReference type="EMBL" id="KAJ7608210.1"/>
    </source>
</evidence>
<evidence type="ECO:0000256" key="1">
    <source>
        <dbReference type="SAM" id="MobiDB-lite"/>
    </source>
</evidence>
<feature type="compositionally biased region" description="Polar residues" evidence="1">
    <location>
        <begin position="242"/>
        <end position="251"/>
    </location>
</feature>
<accession>A0AAD7B2V2</accession>
<name>A0AAD7B2V2_9AGAR</name>
<feature type="region of interest" description="Disordered" evidence="1">
    <location>
        <begin position="211"/>
        <end position="251"/>
    </location>
</feature>
<dbReference type="EMBL" id="JARKIF010000046">
    <property type="protein sequence ID" value="KAJ7608210.1"/>
    <property type="molecule type" value="Genomic_DNA"/>
</dbReference>